<dbReference type="AlphaFoldDB" id="A0A5M8AKQ4"/>
<accession>A0A5M8AKQ4</accession>
<dbReference type="SUPFAM" id="SSF159501">
    <property type="entry name" value="EreA/ChaN-like"/>
    <property type="match status" value="1"/>
</dbReference>
<dbReference type="EMBL" id="VWRN01000031">
    <property type="protein sequence ID" value="KAA6124527.1"/>
    <property type="molecule type" value="Genomic_DNA"/>
</dbReference>
<keyword evidence="4" id="KW-1185">Reference proteome</keyword>
<organism evidence="3 4">
    <name type="scientific">Cupriavidus cauae</name>
    <dbReference type="NCBI Taxonomy" id="2608999"/>
    <lineage>
        <taxon>Bacteria</taxon>
        <taxon>Pseudomonadati</taxon>
        <taxon>Pseudomonadota</taxon>
        <taxon>Betaproteobacteria</taxon>
        <taxon>Burkholderiales</taxon>
        <taxon>Burkholderiaceae</taxon>
        <taxon>Cupriavidus</taxon>
    </lineage>
</organism>
<dbReference type="PROSITE" id="PS51257">
    <property type="entry name" value="PROKAR_LIPOPROTEIN"/>
    <property type="match status" value="1"/>
</dbReference>
<dbReference type="CDD" id="cd14727">
    <property type="entry name" value="ChanN-like"/>
    <property type="match status" value="1"/>
</dbReference>
<keyword evidence="3" id="KW-0449">Lipoprotein</keyword>
<evidence type="ECO:0000259" key="2">
    <source>
        <dbReference type="Pfam" id="PF04187"/>
    </source>
</evidence>
<evidence type="ECO:0000313" key="4">
    <source>
        <dbReference type="Proteomes" id="UP000324324"/>
    </source>
</evidence>
<feature type="domain" description="Haem-binding uptake Tiki superfamily ChaN" evidence="2">
    <location>
        <begin position="45"/>
        <end position="243"/>
    </location>
</feature>
<dbReference type="InterPro" id="IPR007314">
    <property type="entry name" value="Cofac_haem-bd_dom"/>
</dbReference>
<sequence>MAKVAAMAAALALLAGCATAPAHPEGDAHGYAHDGAHVGAHDGTHRLAAFRYVLLGEVHDNPEGHRRRLASLTEAIDAGWRPAIAMEQFDRERQADLDRARRERPGDADHLIARAGAAGWDWSLYRPVIALALRHDLPLIAANLSRDDARGVMRGGDVFGAAERERLGLARPLPADLAAAQTAVLHGSHCGHFPRAMLPGMLNAQAARDAVMAAALRAHAAHGVVLLAGNGHVREDIGVPRWLGAKPAEVLTVAYLERAAPDEAGAYDHVVLVPPVQRADPCGNARPAPR</sequence>
<name>A0A5M8AKQ4_9BURK</name>
<evidence type="ECO:0000313" key="3">
    <source>
        <dbReference type="EMBL" id="KAA6124527.1"/>
    </source>
</evidence>
<evidence type="ECO:0000256" key="1">
    <source>
        <dbReference type="SAM" id="SignalP"/>
    </source>
</evidence>
<comment type="caution">
    <text evidence="3">The sequence shown here is derived from an EMBL/GenBank/DDBJ whole genome shotgun (WGS) entry which is preliminary data.</text>
</comment>
<feature type="signal peptide" evidence="1">
    <location>
        <begin position="1"/>
        <end position="22"/>
    </location>
</feature>
<dbReference type="Pfam" id="PF04187">
    <property type="entry name" value="Cofac_haem_bdg"/>
    <property type="match status" value="1"/>
</dbReference>
<keyword evidence="1" id="KW-0732">Signal</keyword>
<gene>
    <name evidence="3" type="ORF">F1599_11500</name>
</gene>
<dbReference type="Proteomes" id="UP000324324">
    <property type="component" value="Unassembled WGS sequence"/>
</dbReference>
<dbReference type="Gene3D" id="3.40.50.11550">
    <property type="match status" value="2"/>
</dbReference>
<reference evidence="3 4" key="1">
    <citation type="submission" date="2019-09" db="EMBL/GenBank/DDBJ databases">
        <title>Isolation of a novel species in the genus Cupriavidus from patients with sepsis using whole genome sequencing.</title>
        <authorList>
            <person name="Kweon O.J."/>
            <person name="Lee M.-K."/>
        </authorList>
    </citation>
    <scope>NUCLEOTIDE SEQUENCE [LARGE SCALE GENOMIC DNA]</scope>
    <source>
        <strain evidence="3 4">MKL-01</strain>
    </source>
</reference>
<dbReference type="RefSeq" id="WP_150083196.1">
    <property type="nucleotide sequence ID" value="NZ_VWRN01000031.1"/>
</dbReference>
<protein>
    <submittedName>
        <fullName evidence="3">ChaN family lipoprotein</fullName>
    </submittedName>
</protein>
<feature type="chain" id="PRO_5024316405" evidence="1">
    <location>
        <begin position="23"/>
        <end position="290"/>
    </location>
</feature>
<proteinExistence type="predicted"/>